<protein>
    <recommendedName>
        <fullName evidence="1">MOSC domain-containing protein</fullName>
    </recommendedName>
</protein>
<dbReference type="SUPFAM" id="SSF50800">
    <property type="entry name" value="PK beta-barrel domain-like"/>
    <property type="match status" value="1"/>
</dbReference>
<dbReference type="STRING" id="341454.A0A4S2MND4"/>
<dbReference type="GO" id="GO:0030170">
    <property type="term" value="F:pyridoxal phosphate binding"/>
    <property type="evidence" value="ECO:0007669"/>
    <property type="project" value="InterPro"/>
</dbReference>
<organism evidence="2 3">
    <name type="scientific">Ascodesmis nigricans</name>
    <dbReference type="NCBI Taxonomy" id="341454"/>
    <lineage>
        <taxon>Eukaryota</taxon>
        <taxon>Fungi</taxon>
        <taxon>Dikarya</taxon>
        <taxon>Ascomycota</taxon>
        <taxon>Pezizomycotina</taxon>
        <taxon>Pezizomycetes</taxon>
        <taxon>Pezizales</taxon>
        <taxon>Ascodesmidaceae</taxon>
        <taxon>Ascodesmis</taxon>
    </lineage>
</organism>
<name>A0A4S2MND4_9PEZI</name>
<dbReference type="InterPro" id="IPR005303">
    <property type="entry name" value="MOCOS_middle"/>
</dbReference>
<dbReference type="InParanoid" id="A0A4S2MND4"/>
<dbReference type="PROSITE" id="PS51340">
    <property type="entry name" value="MOSC"/>
    <property type="match status" value="1"/>
</dbReference>
<dbReference type="SUPFAM" id="SSF141673">
    <property type="entry name" value="MOSC N-terminal domain-like"/>
    <property type="match status" value="1"/>
</dbReference>
<dbReference type="GO" id="GO:0003824">
    <property type="term" value="F:catalytic activity"/>
    <property type="evidence" value="ECO:0007669"/>
    <property type="project" value="InterPro"/>
</dbReference>
<dbReference type="EMBL" id="ML220141">
    <property type="protein sequence ID" value="TGZ78505.1"/>
    <property type="molecule type" value="Genomic_DNA"/>
</dbReference>
<keyword evidence="3" id="KW-1185">Reference proteome</keyword>
<dbReference type="InterPro" id="IPR011037">
    <property type="entry name" value="Pyrv_Knase-like_insert_dom_sf"/>
</dbReference>
<feature type="domain" description="MOSC" evidence="1">
    <location>
        <begin position="136"/>
        <end position="312"/>
    </location>
</feature>
<reference evidence="2 3" key="1">
    <citation type="submission" date="2019-04" db="EMBL/GenBank/DDBJ databases">
        <title>Comparative genomics and transcriptomics to analyze fruiting body development in filamentous ascomycetes.</title>
        <authorList>
            <consortium name="DOE Joint Genome Institute"/>
            <person name="Lutkenhaus R."/>
            <person name="Traeger S."/>
            <person name="Breuer J."/>
            <person name="Kuo A."/>
            <person name="Lipzen A."/>
            <person name="Pangilinan J."/>
            <person name="Dilworth D."/>
            <person name="Sandor L."/>
            <person name="Poggeler S."/>
            <person name="Barry K."/>
            <person name="Grigoriev I.V."/>
            <person name="Nowrousian M."/>
        </authorList>
    </citation>
    <scope>NUCLEOTIDE SEQUENCE [LARGE SCALE GENOMIC DNA]</scope>
    <source>
        <strain evidence="2 3">CBS 389.68</strain>
    </source>
</reference>
<dbReference type="AlphaFoldDB" id="A0A4S2MND4"/>
<sequence>MRIRSLHIHPVKSLLPVSLPSTSLSATGFPHDRTFLLQRLDTSPPKVLQIGHHAPLCLFAVTISSDNTTLTVTHRPSAESTSFPLSPAGSALGDQVEITLYQSSTAARLVGIEQDEFFTAKLGFPTRLVYLGFGKRKVLGNVAPTAESSGVVGSLLRWTGLGAAKEEERFITFADVASLMITSTVSMDTLSTKLPEGAVTMDRFRPNIVVEPEEGEDVEAFEEDFWGELKVAGDEASEVVIALTANCARCQSLNVDFETGAHVHKDRQILKVLSKDRRVDPGMKYSSVFGRYGFLVGGQEAQLKIGDRVTVSKRLEERTVFQWPGLGTST</sequence>
<accession>A0A4S2MND4</accession>
<dbReference type="OrthoDB" id="17255at2759"/>
<dbReference type="Pfam" id="PF03476">
    <property type="entry name" value="MOSC_N"/>
    <property type="match status" value="1"/>
</dbReference>
<dbReference type="Proteomes" id="UP000298138">
    <property type="component" value="Unassembled WGS sequence"/>
</dbReference>
<proteinExistence type="predicted"/>
<dbReference type="InterPro" id="IPR005302">
    <property type="entry name" value="MoCF_Sase_C"/>
</dbReference>
<dbReference type="GO" id="GO:0030151">
    <property type="term" value="F:molybdenum ion binding"/>
    <property type="evidence" value="ECO:0007669"/>
    <property type="project" value="InterPro"/>
</dbReference>
<gene>
    <name evidence="2" type="ORF">EX30DRAFT_158573</name>
</gene>
<dbReference type="Pfam" id="PF03473">
    <property type="entry name" value="MOSC"/>
    <property type="match status" value="1"/>
</dbReference>
<evidence type="ECO:0000313" key="2">
    <source>
        <dbReference type="EMBL" id="TGZ78505.1"/>
    </source>
</evidence>
<evidence type="ECO:0000313" key="3">
    <source>
        <dbReference type="Proteomes" id="UP000298138"/>
    </source>
</evidence>
<evidence type="ECO:0000259" key="1">
    <source>
        <dbReference type="PROSITE" id="PS51340"/>
    </source>
</evidence>